<protein>
    <recommendedName>
        <fullName evidence="5">Large ribosomal subunit protein uL15/eL18 domain-containing protein</fullName>
    </recommendedName>
</protein>
<sequence length="229" mass="25429">MNTLKDIDGAKKRKVRLGRGAATGLGKTSGKGNNGQGQHSKGPRPGFEGGQTPIYRRMRKHGFTNTRFARRWSTVNLGKLQFWIDTGRIDPLKKITIRELITSGCAGKLRKKQVGVKLLGGGSVAALSHPLTVEVSQASTSAIAAIERAGGSVKLVYHDRVGLRSVLHPEKFVGKLPYLRPPRSYKNRKLRRPQVQPDQHVEWMEAHEKVMAQKAQKESQDKEPKEVEL</sequence>
<evidence type="ECO:0000259" key="5">
    <source>
        <dbReference type="Pfam" id="PF00828"/>
    </source>
</evidence>
<proteinExistence type="inferred from homology"/>
<dbReference type="GO" id="GO:0003735">
    <property type="term" value="F:structural constituent of ribosome"/>
    <property type="evidence" value="ECO:0007669"/>
    <property type="project" value="InterPro"/>
</dbReference>
<keyword evidence="2" id="KW-0689">Ribosomal protein</keyword>
<feature type="domain" description="Large ribosomal subunit protein uL15/eL18" evidence="5">
    <location>
        <begin position="74"/>
        <end position="153"/>
    </location>
</feature>
<feature type="region of interest" description="Disordered" evidence="4">
    <location>
        <begin position="209"/>
        <end position="229"/>
    </location>
</feature>
<name>A0A6B2LGF7_9EUKA</name>
<dbReference type="Pfam" id="PF00828">
    <property type="entry name" value="Ribosomal_L27A"/>
    <property type="match status" value="1"/>
</dbReference>
<dbReference type="GO" id="GO:0015934">
    <property type="term" value="C:large ribosomal subunit"/>
    <property type="evidence" value="ECO:0007669"/>
    <property type="project" value="InterPro"/>
</dbReference>
<evidence type="ECO:0000256" key="1">
    <source>
        <dbReference type="ARBA" id="ARBA00007320"/>
    </source>
</evidence>
<dbReference type="HAMAP" id="MF_01341">
    <property type="entry name" value="Ribosomal_uL15"/>
    <property type="match status" value="1"/>
</dbReference>
<evidence type="ECO:0000256" key="4">
    <source>
        <dbReference type="SAM" id="MobiDB-lite"/>
    </source>
</evidence>
<dbReference type="Gene3D" id="3.100.10.10">
    <property type="match status" value="1"/>
</dbReference>
<feature type="compositionally biased region" description="Gly residues" evidence="4">
    <location>
        <begin position="21"/>
        <end position="35"/>
    </location>
</feature>
<organism evidence="6">
    <name type="scientific">Arcella intermedia</name>
    <dbReference type="NCBI Taxonomy" id="1963864"/>
    <lineage>
        <taxon>Eukaryota</taxon>
        <taxon>Amoebozoa</taxon>
        <taxon>Tubulinea</taxon>
        <taxon>Elardia</taxon>
        <taxon>Arcellinida</taxon>
        <taxon>Sphaerothecina</taxon>
        <taxon>Arcellidae</taxon>
        <taxon>Arcella</taxon>
    </lineage>
</organism>
<dbReference type="InterPro" id="IPR036227">
    <property type="entry name" value="Ribosomal_uL15/eL18_sf"/>
</dbReference>
<dbReference type="GO" id="GO:0006412">
    <property type="term" value="P:translation"/>
    <property type="evidence" value="ECO:0007669"/>
    <property type="project" value="InterPro"/>
</dbReference>
<accession>A0A6B2LGF7</accession>
<comment type="similarity">
    <text evidence="1">Belongs to the universal ribosomal protein uL15 family.</text>
</comment>
<feature type="region of interest" description="Disordered" evidence="4">
    <location>
        <begin position="1"/>
        <end position="51"/>
    </location>
</feature>
<feature type="compositionally biased region" description="Basic and acidic residues" evidence="4">
    <location>
        <begin position="1"/>
        <end position="10"/>
    </location>
</feature>
<dbReference type="AlphaFoldDB" id="A0A6B2LGF7"/>
<dbReference type="InterPro" id="IPR021131">
    <property type="entry name" value="Ribosomal_uL15/eL18"/>
</dbReference>
<evidence type="ECO:0000313" key="6">
    <source>
        <dbReference type="EMBL" id="NDV36149.1"/>
    </source>
</evidence>
<dbReference type="NCBIfam" id="TIGR01071">
    <property type="entry name" value="rplO_bact"/>
    <property type="match status" value="1"/>
</dbReference>
<dbReference type="PANTHER" id="PTHR12934">
    <property type="entry name" value="50S RIBOSOMAL PROTEIN L15"/>
    <property type="match status" value="1"/>
</dbReference>
<dbReference type="PANTHER" id="PTHR12934:SF11">
    <property type="entry name" value="LARGE RIBOSOMAL SUBUNIT PROTEIN UL15M"/>
    <property type="match status" value="1"/>
</dbReference>
<dbReference type="EMBL" id="GIBP01007180">
    <property type="protein sequence ID" value="NDV36149.1"/>
    <property type="molecule type" value="Transcribed_RNA"/>
</dbReference>
<evidence type="ECO:0000256" key="2">
    <source>
        <dbReference type="ARBA" id="ARBA00022980"/>
    </source>
</evidence>
<dbReference type="InterPro" id="IPR030878">
    <property type="entry name" value="Ribosomal_uL15"/>
</dbReference>
<dbReference type="SUPFAM" id="SSF52080">
    <property type="entry name" value="Ribosomal proteins L15p and L18e"/>
    <property type="match status" value="1"/>
</dbReference>
<evidence type="ECO:0000256" key="3">
    <source>
        <dbReference type="ARBA" id="ARBA00023274"/>
    </source>
</evidence>
<dbReference type="InterPro" id="IPR005749">
    <property type="entry name" value="Ribosomal_uL15_bac-type"/>
</dbReference>
<reference evidence="6" key="1">
    <citation type="journal article" date="2020" name="J. Eukaryot. Microbiol.">
        <title>De novo Sequencing, Assembly and Annotation of the Transcriptome for the Free-Living Testate Amoeba Arcella intermedia.</title>
        <authorList>
            <person name="Ribeiro G.M."/>
            <person name="Porfirio-Sousa A.L."/>
            <person name="Maurer-Alcala X.X."/>
            <person name="Katz L.A."/>
            <person name="Lahr D.J.G."/>
        </authorList>
    </citation>
    <scope>NUCLEOTIDE SEQUENCE</scope>
</reference>
<keyword evidence="3" id="KW-0687">Ribonucleoprotein</keyword>